<evidence type="ECO:0000313" key="5">
    <source>
        <dbReference type="Proteomes" id="UP000525078"/>
    </source>
</evidence>
<keyword evidence="1" id="KW-0863">Zinc-finger</keyword>
<accession>A0A7J6DWX6</accession>
<dbReference type="Proteomes" id="UP000525078">
    <property type="component" value="Unassembled WGS sequence"/>
</dbReference>
<feature type="region of interest" description="Disordered" evidence="2">
    <location>
        <begin position="354"/>
        <end position="414"/>
    </location>
</feature>
<feature type="domain" description="CCHC-type" evidence="3">
    <location>
        <begin position="210"/>
        <end position="225"/>
    </location>
</feature>
<gene>
    <name evidence="4" type="ORF">F8388_019715</name>
</gene>
<dbReference type="InterPro" id="IPR001878">
    <property type="entry name" value="Znf_CCHC"/>
</dbReference>
<dbReference type="GO" id="GO:0008270">
    <property type="term" value="F:zinc ion binding"/>
    <property type="evidence" value="ECO:0007669"/>
    <property type="project" value="UniProtKB-KW"/>
</dbReference>
<dbReference type="SUPFAM" id="SSF57756">
    <property type="entry name" value="Retrovirus zinc finger-like domains"/>
    <property type="match status" value="3"/>
</dbReference>
<feature type="compositionally biased region" description="Acidic residues" evidence="2">
    <location>
        <begin position="33"/>
        <end position="43"/>
    </location>
</feature>
<dbReference type="AlphaFoldDB" id="A0A7J6DWX6"/>
<evidence type="ECO:0000259" key="3">
    <source>
        <dbReference type="PROSITE" id="PS50158"/>
    </source>
</evidence>
<evidence type="ECO:0000256" key="2">
    <source>
        <dbReference type="SAM" id="MobiDB-lite"/>
    </source>
</evidence>
<feature type="compositionally biased region" description="Basic and acidic residues" evidence="2">
    <location>
        <begin position="1"/>
        <end position="14"/>
    </location>
</feature>
<dbReference type="Pfam" id="PF00098">
    <property type="entry name" value="zf-CCHC"/>
    <property type="match status" value="3"/>
</dbReference>
<dbReference type="Gene3D" id="4.10.60.10">
    <property type="entry name" value="Zinc finger, CCHC-type"/>
    <property type="match status" value="4"/>
</dbReference>
<dbReference type="SMART" id="SM00343">
    <property type="entry name" value="ZnF_C2HC"/>
    <property type="match status" value="6"/>
</dbReference>
<proteinExistence type="predicted"/>
<protein>
    <recommendedName>
        <fullName evidence="3">CCHC-type domain-containing protein</fullName>
    </recommendedName>
</protein>
<dbReference type="PANTHER" id="PTHR46978">
    <property type="entry name" value="ZINC KNUCKLE (CCHC-TYPE) FAMILY PROTEIN"/>
    <property type="match status" value="1"/>
</dbReference>
<keyword evidence="1" id="KW-0862">Zinc</keyword>
<feature type="compositionally biased region" description="Polar residues" evidence="2">
    <location>
        <begin position="463"/>
        <end position="491"/>
    </location>
</feature>
<evidence type="ECO:0000313" key="4">
    <source>
        <dbReference type="EMBL" id="KAF4350581.1"/>
    </source>
</evidence>
<feature type="compositionally biased region" description="Basic residues" evidence="2">
    <location>
        <begin position="387"/>
        <end position="396"/>
    </location>
</feature>
<feature type="region of interest" description="Disordered" evidence="2">
    <location>
        <begin position="1"/>
        <end position="43"/>
    </location>
</feature>
<dbReference type="GO" id="GO:0003676">
    <property type="term" value="F:nucleic acid binding"/>
    <property type="evidence" value="ECO:0007669"/>
    <property type="project" value="InterPro"/>
</dbReference>
<dbReference type="PANTHER" id="PTHR46978:SF1">
    <property type="entry name" value="ZINC KNUCKLE (CCHC-TYPE) FAMILY PROTEIN"/>
    <property type="match status" value="1"/>
</dbReference>
<evidence type="ECO:0000256" key="1">
    <source>
        <dbReference type="PROSITE-ProRule" id="PRU00047"/>
    </source>
</evidence>
<organism evidence="4 5">
    <name type="scientific">Cannabis sativa</name>
    <name type="common">Hemp</name>
    <name type="synonym">Marijuana</name>
    <dbReference type="NCBI Taxonomy" id="3483"/>
    <lineage>
        <taxon>Eukaryota</taxon>
        <taxon>Viridiplantae</taxon>
        <taxon>Streptophyta</taxon>
        <taxon>Embryophyta</taxon>
        <taxon>Tracheophyta</taxon>
        <taxon>Spermatophyta</taxon>
        <taxon>Magnoliopsida</taxon>
        <taxon>eudicotyledons</taxon>
        <taxon>Gunneridae</taxon>
        <taxon>Pentapetalae</taxon>
        <taxon>rosids</taxon>
        <taxon>fabids</taxon>
        <taxon>Rosales</taxon>
        <taxon>Cannabaceae</taxon>
        <taxon>Cannabis</taxon>
    </lineage>
</organism>
<sequence length="510" mass="57092">MGKREFQRGKLDREFVEEDDRVQTPNKSVVNISDDDEEDEANEDLSLKIVEKALLMRAAKLVPDDPVSFSSNGVDSVRNNTPSSGVAGVKVVNNATEEKKRLIKKVKKKKLKKTEIAHDNDVETKEDIDVVVTEVTEPKPVAVANNAVLRKLLRGPRYFDPPDNSWGTCYNCGEEGHAAVNCKSARRKKPCFVCGSFEHNAKQCNKGQDCFTCRKSGHRAKDCPDKYKGSSTRSNICLKCGYGGHDMFSCWNDYEHDDLKFYNFDLFGFLGGFCEQEICCYVCKKVGHLCCVKYADSCQNVVSCYRCGQVGHTGLSCTGIYGETTGANAVASSCFRCGEGGHFARECTNSYQVGKRDREPSTPTLRVHREQKHKKQFASAPHDLGKAAHKKKKSHHHEPSVTTPQKSKHRGGWIMDDPVDFSYDNGRNNSWRSPATPAGNYRGRWMTEDLGDFSYDSRRKQSWRSPASPYSQGHRISTITAGGHVSNSQSSKRTRKGYANPHFQGSYNAW</sequence>
<dbReference type="EMBL" id="JAATIP010000364">
    <property type="protein sequence ID" value="KAF4350581.1"/>
    <property type="molecule type" value="Genomic_DNA"/>
</dbReference>
<feature type="domain" description="CCHC-type" evidence="3">
    <location>
        <begin position="304"/>
        <end position="317"/>
    </location>
</feature>
<reference evidence="4 5" key="1">
    <citation type="journal article" date="2020" name="bioRxiv">
        <title>Sequence and annotation of 42 cannabis genomes reveals extensive copy number variation in cannabinoid synthesis and pathogen resistance genes.</title>
        <authorList>
            <person name="Mckernan K.J."/>
            <person name="Helbert Y."/>
            <person name="Kane L.T."/>
            <person name="Ebling H."/>
            <person name="Zhang L."/>
            <person name="Liu B."/>
            <person name="Eaton Z."/>
            <person name="Mclaughlin S."/>
            <person name="Kingan S."/>
            <person name="Baybayan P."/>
            <person name="Concepcion G."/>
            <person name="Jordan M."/>
            <person name="Riva A."/>
            <person name="Barbazuk W."/>
            <person name="Harkins T."/>
        </authorList>
    </citation>
    <scope>NUCLEOTIDE SEQUENCE [LARGE SCALE GENOMIC DNA]</scope>
    <source>
        <strain evidence="5">cv. Jamaican Lion 4</strain>
        <tissue evidence="4">Leaf</tissue>
    </source>
</reference>
<feature type="domain" description="CCHC-type" evidence="3">
    <location>
        <begin position="334"/>
        <end position="349"/>
    </location>
</feature>
<feature type="region of interest" description="Disordered" evidence="2">
    <location>
        <begin position="460"/>
        <end position="510"/>
    </location>
</feature>
<name>A0A7J6DWX6_CANSA</name>
<dbReference type="InterPro" id="IPR036875">
    <property type="entry name" value="Znf_CCHC_sf"/>
</dbReference>
<keyword evidence="1" id="KW-0479">Metal-binding</keyword>
<feature type="domain" description="CCHC-type" evidence="3">
    <location>
        <begin position="169"/>
        <end position="184"/>
    </location>
</feature>
<comment type="caution">
    <text evidence="4">The sequence shown here is derived from an EMBL/GenBank/DDBJ whole genome shotgun (WGS) entry which is preliminary data.</text>
</comment>
<dbReference type="PROSITE" id="PS50158">
    <property type="entry name" value="ZF_CCHC"/>
    <property type="match status" value="4"/>
</dbReference>